<dbReference type="EMBL" id="ML994611">
    <property type="protein sequence ID" value="KAF2194512.1"/>
    <property type="molecule type" value="Genomic_DNA"/>
</dbReference>
<keyword evidence="3" id="KW-1185">Reference proteome</keyword>
<feature type="region of interest" description="Disordered" evidence="1">
    <location>
        <begin position="168"/>
        <end position="242"/>
    </location>
</feature>
<reference evidence="2" key="1">
    <citation type="journal article" date="2020" name="Stud. Mycol.">
        <title>101 Dothideomycetes genomes: a test case for predicting lifestyles and emergence of pathogens.</title>
        <authorList>
            <person name="Haridas S."/>
            <person name="Albert R."/>
            <person name="Binder M."/>
            <person name="Bloem J."/>
            <person name="Labutti K."/>
            <person name="Salamov A."/>
            <person name="Andreopoulos B."/>
            <person name="Baker S."/>
            <person name="Barry K."/>
            <person name="Bills G."/>
            <person name="Bluhm B."/>
            <person name="Cannon C."/>
            <person name="Castanera R."/>
            <person name="Culley D."/>
            <person name="Daum C."/>
            <person name="Ezra D."/>
            <person name="Gonzalez J."/>
            <person name="Henrissat B."/>
            <person name="Kuo A."/>
            <person name="Liang C."/>
            <person name="Lipzen A."/>
            <person name="Lutzoni F."/>
            <person name="Magnuson J."/>
            <person name="Mondo S."/>
            <person name="Nolan M."/>
            <person name="Ohm R."/>
            <person name="Pangilinan J."/>
            <person name="Park H.-J."/>
            <person name="Ramirez L."/>
            <person name="Alfaro M."/>
            <person name="Sun H."/>
            <person name="Tritt A."/>
            <person name="Yoshinaga Y."/>
            <person name="Zwiers L.-H."/>
            <person name="Turgeon B."/>
            <person name="Goodwin S."/>
            <person name="Spatafora J."/>
            <person name="Crous P."/>
            <person name="Grigoriev I."/>
        </authorList>
    </citation>
    <scope>NUCLEOTIDE SEQUENCE</scope>
    <source>
        <strain evidence="2">CBS 207.26</strain>
    </source>
</reference>
<feature type="compositionally biased region" description="Basic and acidic residues" evidence="1">
    <location>
        <begin position="468"/>
        <end position="486"/>
    </location>
</feature>
<feature type="compositionally biased region" description="Polar residues" evidence="1">
    <location>
        <begin position="690"/>
        <end position="712"/>
    </location>
</feature>
<feature type="compositionally biased region" description="Basic and acidic residues" evidence="1">
    <location>
        <begin position="176"/>
        <end position="194"/>
    </location>
</feature>
<feature type="region of interest" description="Disordered" evidence="1">
    <location>
        <begin position="597"/>
        <end position="633"/>
    </location>
</feature>
<protein>
    <submittedName>
        <fullName evidence="2">Uncharacterized protein</fullName>
    </submittedName>
</protein>
<evidence type="ECO:0000313" key="2">
    <source>
        <dbReference type="EMBL" id="KAF2194512.1"/>
    </source>
</evidence>
<organism evidence="2 3">
    <name type="scientific">Zopfia rhizophila CBS 207.26</name>
    <dbReference type="NCBI Taxonomy" id="1314779"/>
    <lineage>
        <taxon>Eukaryota</taxon>
        <taxon>Fungi</taxon>
        <taxon>Dikarya</taxon>
        <taxon>Ascomycota</taxon>
        <taxon>Pezizomycotina</taxon>
        <taxon>Dothideomycetes</taxon>
        <taxon>Dothideomycetes incertae sedis</taxon>
        <taxon>Zopfiaceae</taxon>
        <taxon>Zopfia</taxon>
    </lineage>
</organism>
<feature type="compositionally biased region" description="Basic residues" evidence="1">
    <location>
        <begin position="535"/>
        <end position="545"/>
    </location>
</feature>
<gene>
    <name evidence="2" type="ORF">K469DRAFT_686533</name>
</gene>
<feature type="compositionally biased region" description="Polar residues" evidence="1">
    <location>
        <begin position="1"/>
        <end position="12"/>
    </location>
</feature>
<feature type="region of interest" description="Disordered" evidence="1">
    <location>
        <begin position="468"/>
        <end position="520"/>
    </location>
</feature>
<feature type="region of interest" description="Disordered" evidence="1">
    <location>
        <begin position="1"/>
        <end position="31"/>
    </location>
</feature>
<feature type="compositionally biased region" description="Low complexity" evidence="1">
    <location>
        <begin position="613"/>
        <end position="622"/>
    </location>
</feature>
<feature type="region of interest" description="Disordered" evidence="1">
    <location>
        <begin position="779"/>
        <end position="826"/>
    </location>
</feature>
<evidence type="ECO:0000256" key="1">
    <source>
        <dbReference type="SAM" id="MobiDB-lite"/>
    </source>
</evidence>
<name>A0A6A6EU31_9PEZI</name>
<dbReference type="AlphaFoldDB" id="A0A6A6EU31"/>
<dbReference type="OrthoDB" id="5307331at2759"/>
<sequence length="826" mass="93918">MLSNFQQSSVVSQGHRPGLSKPRHGSTSGNTQLVNDAALVDFDWDDSYTQTQPGYHITDEYQFYGVGHYQYPDPEYQATSHQDPYFNVPGHVPSDLNQYDVSLDWLNLIAQAQARRASAGFLNRSLVSIPGGGAQQPFVDPQLLDPNWDPDMSRLEYTHVQHGYNLTAQSQPHHMQSPDERAAYAPTRSKDRSRGSQGESTESSVYSPNKSDCSRRTSYSVGDTSERQALKKSRQPRTRNSAVVVYKPEKPKASADHPWIRTNATTKGLTTRTSKINNYKTSYDYNRPHPVGDWKGSKTEFKYTQFGEWKEKSFSPRQIKEFILEYPRDKPKAKLKLWIQKGPTDSARRYPTTTWSKCRFRDCPAQIHQTGTILHGHYRVAFDETWYRDRENVDPFLTAGYVHLYCMERFLNFADICRRADVEVDTRALTSEPNARFAATLAGAPEAGVAQKFIELCRRGKLHKDDDFKHYPDHSQYRFGEPKPHENTLTYHMTDMKAKSRPRAQRKQFEDRGLKNSHIMVNKGDLEMIFAEKKAQRKKPKSRKRKADESDEDEPQPRKKNTRTTNTRKHKAAESDDESEDELALVKPIRKRAKLGYQRYGSENESSDDEAATTTVTTQPTRRSPRRSNRRVNYNEDILFVPEGTIRAQAQQTATIHQPQELAHPQPKLPPPINPILFPQEGSPPPITAHRNSGSQISQAYSDRPSLSQVDTNGLPEVPNLGQVDLNLDGSGSGTYDYNSTDLSLDFDPQVFKEFLNNDEWLSRRKSSVISLGSLRSAMRTPSASRRKSSGERKVAFALPQESGSASPGRFERRRASARLAAKRLG</sequence>
<evidence type="ECO:0000313" key="3">
    <source>
        <dbReference type="Proteomes" id="UP000800200"/>
    </source>
</evidence>
<feature type="region of interest" description="Disordered" evidence="1">
    <location>
        <begin position="650"/>
        <end position="724"/>
    </location>
</feature>
<feature type="region of interest" description="Disordered" evidence="1">
    <location>
        <begin position="532"/>
        <end position="584"/>
    </location>
</feature>
<dbReference type="Proteomes" id="UP000800200">
    <property type="component" value="Unassembled WGS sequence"/>
</dbReference>
<feature type="compositionally biased region" description="Basic residues" evidence="1">
    <location>
        <begin position="816"/>
        <end position="826"/>
    </location>
</feature>
<proteinExistence type="predicted"/>
<feature type="compositionally biased region" description="Polar residues" evidence="1">
    <location>
        <begin position="195"/>
        <end position="223"/>
    </location>
</feature>
<accession>A0A6A6EU31</accession>
<feature type="compositionally biased region" description="Basic residues" evidence="1">
    <location>
        <begin position="558"/>
        <end position="571"/>
    </location>
</feature>